<dbReference type="OrthoDB" id="21028at10239"/>
<dbReference type="Gene3D" id="3.30.1380.10">
    <property type="match status" value="1"/>
</dbReference>
<proteinExistence type="predicted"/>
<evidence type="ECO:0000313" key="3">
    <source>
        <dbReference type="Proteomes" id="UP000015545"/>
    </source>
</evidence>
<reference evidence="2 3" key="1">
    <citation type="journal article" date="2014" name="Genome Announc.">
        <title>Complete Genome Sequence of the Novel Giant Pseudomonas Phage PaBG.</title>
        <authorList>
            <person name="Sykilinda N.N."/>
            <person name="Bondar A.A."/>
            <person name="Gorshkova A.S."/>
            <person name="Kurochkina L.P."/>
            <person name="Kulikov E.E."/>
            <person name="Shneider M.M."/>
            <person name="Kadykov V.A."/>
            <person name="Solovjeva N.V."/>
            <person name="Kabilov M.R."/>
            <person name="Mesyanzhinov V.V."/>
            <person name="Vlassov V.V."/>
            <person name="Drukker V.V."/>
            <person name="Miroshnikov K.A."/>
        </authorList>
    </citation>
    <scope>NUCLEOTIDE SEQUENCE [LARGE SCALE GENOMIC DNA]</scope>
</reference>
<dbReference type="RefSeq" id="YP_008433519.1">
    <property type="nucleotide sequence ID" value="NC_022096.1"/>
</dbReference>
<accession>S5VVA0</accession>
<dbReference type="SUPFAM" id="SSF55166">
    <property type="entry name" value="Hedgehog/DD-peptidase"/>
    <property type="match status" value="1"/>
</dbReference>
<dbReference type="SMR" id="S5VVA0"/>
<name>S5VVA0_9CAUD</name>
<dbReference type="EMBL" id="KF147891">
    <property type="protein sequence ID" value="AGS82072.1"/>
    <property type="molecule type" value="Genomic_DNA"/>
</dbReference>
<evidence type="ECO:0000259" key="1">
    <source>
        <dbReference type="Pfam" id="PF08291"/>
    </source>
</evidence>
<evidence type="ECO:0000313" key="2">
    <source>
        <dbReference type="EMBL" id="AGS82072.1"/>
    </source>
</evidence>
<protein>
    <submittedName>
        <fullName evidence="2">Peptidase</fullName>
    </submittedName>
</protein>
<dbReference type="Proteomes" id="UP000015545">
    <property type="component" value="Segment"/>
</dbReference>
<dbReference type="Pfam" id="PF08291">
    <property type="entry name" value="Peptidase_M15_3"/>
    <property type="match status" value="1"/>
</dbReference>
<organism evidence="2 3">
    <name type="scientific">Pseudomonas phage PaBG</name>
    <dbReference type="NCBI Taxonomy" id="1335230"/>
    <lineage>
        <taxon>Viruses</taxon>
        <taxon>Duplodnaviria</taxon>
        <taxon>Heunggongvirae</taxon>
        <taxon>Uroviricota</taxon>
        <taxon>Caudoviricetes</taxon>
        <taxon>Baikalvirus</taxon>
        <taxon>Baikalvirus PaBG</taxon>
    </lineage>
</organism>
<sequence>MTQLTQNFTLAEFERSDTARAQGIDNSVPKALLPNVQRLAEFLQELRDALGKRIIISSGYRGDALNRMVGGVTSSAHTQGLAADISVPGMSPEELFQAIIKLDLGYDQVIQEFDKWVHVGLSVGKPRKQRLRATKNSAKKTVYTQV</sequence>
<gene>
    <name evidence="2" type="ORF">PaBG_00188</name>
</gene>
<dbReference type="KEGG" id="vg:16574874"/>
<feature type="domain" description="Peptidase M15A C-terminal" evidence="1">
    <location>
        <begin position="7"/>
        <end position="119"/>
    </location>
</feature>
<keyword evidence="3" id="KW-1185">Reference proteome</keyword>
<dbReference type="InterPro" id="IPR009045">
    <property type="entry name" value="Zn_M74/Hedgehog-like"/>
</dbReference>
<dbReference type="InterPro" id="IPR013230">
    <property type="entry name" value="Peptidase_M15A_C"/>
</dbReference>